<dbReference type="OrthoDB" id="173478at2157"/>
<comment type="subcellular location">
    <subcellularLocation>
        <location evidence="7">Cytoplasm</location>
    </subcellularLocation>
</comment>
<reference evidence="14" key="3">
    <citation type="submission" date="2022-09" db="EMBL/GenBank/DDBJ databases">
        <title>Complete genome sequence of Vulcanisaeta souniana.</title>
        <authorList>
            <person name="Kato S."/>
            <person name="Itoh T."/>
            <person name="Ohkuma M."/>
        </authorList>
    </citation>
    <scope>NUCLEOTIDE SEQUENCE [LARGE SCALE GENOMIC DNA]</scope>
    <source>
        <strain evidence="14">JCM 11219</strain>
    </source>
</reference>
<dbReference type="InterPro" id="IPR055351">
    <property type="entry name" value="Urocanase"/>
</dbReference>
<feature type="binding site" evidence="7">
    <location>
        <position position="215"/>
    </location>
    <ligand>
        <name>NAD(+)</name>
        <dbReference type="ChEBI" id="CHEBI:57540"/>
    </ligand>
</feature>
<feature type="binding site" evidence="7">
    <location>
        <begin position="261"/>
        <end position="262"/>
    </location>
    <ligand>
        <name>NAD(+)</name>
        <dbReference type="ChEBI" id="CHEBI:57540"/>
    </ligand>
</feature>
<dbReference type="RefSeq" id="WP_188603637.1">
    <property type="nucleotide sequence ID" value="NZ_AP026830.1"/>
</dbReference>
<comment type="pathway">
    <text evidence="1 7">Amino-acid degradation; L-histidine degradation into L-glutamate; N-formimidoyl-L-glutamate from L-histidine: step 2/3.</text>
</comment>
<dbReference type="SUPFAM" id="SSF111326">
    <property type="entry name" value="Urocanase"/>
    <property type="match status" value="1"/>
</dbReference>
<dbReference type="PANTHER" id="PTHR12216">
    <property type="entry name" value="UROCANATE HYDRATASE"/>
    <property type="match status" value="1"/>
</dbReference>
<comment type="catalytic activity">
    <reaction evidence="6 7">
        <text>4-imidazolone-5-propanoate = trans-urocanate + H2O</text>
        <dbReference type="Rhea" id="RHEA:13101"/>
        <dbReference type="ChEBI" id="CHEBI:15377"/>
        <dbReference type="ChEBI" id="CHEBI:17771"/>
        <dbReference type="ChEBI" id="CHEBI:77893"/>
        <dbReference type="EC" id="4.2.1.49"/>
    </reaction>
</comment>
<reference evidence="12" key="2">
    <citation type="submission" date="2020-09" db="EMBL/GenBank/DDBJ databases">
        <authorList>
            <person name="Sun Q."/>
            <person name="Ohkuma M."/>
        </authorList>
    </citation>
    <scope>NUCLEOTIDE SEQUENCE</scope>
    <source>
        <strain evidence="12">JCM 11219</strain>
    </source>
</reference>
<feature type="binding site" evidence="7">
    <location>
        <position position="510"/>
    </location>
    <ligand>
        <name>NAD(+)</name>
        <dbReference type="ChEBI" id="CHEBI:57540"/>
    </ligand>
</feature>
<reference evidence="12" key="1">
    <citation type="journal article" date="2014" name="Int. J. Syst. Evol. Microbiol.">
        <title>Complete genome sequence of Corynebacterium casei LMG S-19264T (=DSM 44701T), isolated from a smear-ripened cheese.</title>
        <authorList>
            <consortium name="US DOE Joint Genome Institute (JGI-PGF)"/>
            <person name="Walter F."/>
            <person name="Albersmeier A."/>
            <person name="Kalinowski J."/>
            <person name="Ruckert C."/>
        </authorList>
    </citation>
    <scope>NUCLEOTIDE SEQUENCE</scope>
    <source>
        <strain evidence="12">JCM 11219</strain>
    </source>
</reference>
<evidence type="ECO:0000256" key="6">
    <source>
        <dbReference type="ARBA" id="ARBA00047623"/>
    </source>
</evidence>
<evidence type="ECO:0000256" key="7">
    <source>
        <dbReference type="HAMAP-Rule" id="MF_00577"/>
    </source>
</evidence>
<dbReference type="GeneID" id="76207488"/>
<dbReference type="AlphaFoldDB" id="A0A830EGU8"/>
<dbReference type="Gene3D" id="3.40.1770.10">
    <property type="entry name" value="Urocanase superfamily"/>
    <property type="match status" value="1"/>
</dbReference>
<keyword evidence="7" id="KW-0963">Cytoplasm</keyword>
<keyword evidence="14" id="KW-1185">Reference proteome</keyword>
<comment type="similarity">
    <text evidence="2 7">Belongs to the urocanase family.</text>
</comment>
<dbReference type="InterPro" id="IPR035085">
    <property type="entry name" value="Urocanase_Rossmann-like"/>
</dbReference>
<dbReference type="EMBL" id="AP026830">
    <property type="protein sequence ID" value="BDR92856.1"/>
    <property type="molecule type" value="Genomic_DNA"/>
</dbReference>
<dbReference type="InterPro" id="IPR036190">
    <property type="entry name" value="Urocanase_sf"/>
</dbReference>
<feature type="binding site" evidence="7">
    <location>
        <begin position="71"/>
        <end position="72"/>
    </location>
    <ligand>
        <name>NAD(+)</name>
        <dbReference type="ChEBI" id="CHEBI:57540"/>
    </ligand>
</feature>
<dbReference type="EC" id="4.2.1.49" evidence="7"/>
<evidence type="ECO:0000256" key="4">
    <source>
        <dbReference type="ARBA" id="ARBA00023027"/>
    </source>
</evidence>
<keyword evidence="5 7" id="KW-0456">Lyase</keyword>
<evidence type="ECO:0000313" key="13">
    <source>
        <dbReference type="Proteomes" id="UP000657075"/>
    </source>
</evidence>
<dbReference type="InterPro" id="IPR023636">
    <property type="entry name" value="Urocanase_CS"/>
</dbReference>
<proteinExistence type="inferred from homology"/>
<dbReference type="GO" id="GO:0019557">
    <property type="term" value="P:L-histidine catabolic process to glutamate and formate"/>
    <property type="evidence" value="ECO:0007669"/>
    <property type="project" value="UniProtKB-UniPathway"/>
</dbReference>
<feature type="binding site" evidence="7">
    <location>
        <position position="340"/>
    </location>
    <ligand>
        <name>NAD(+)</name>
        <dbReference type="ChEBI" id="CHEBI:57540"/>
    </ligand>
</feature>
<dbReference type="NCBIfam" id="NF003820">
    <property type="entry name" value="PRK05414.1"/>
    <property type="match status" value="1"/>
</dbReference>
<name>A0A830EGU8_9CREN</name>
<dbReference type="Pfam" id="PF01175">
    <property type="entry name" value="Urocanase"/>
    <property type="match status" value="1"/>
</dbReference>
<dbReference type="InterPro" id="IPR023637">
    <property type="entry name" value="Urocanase-like"/>
</dbReference>
<dbReference type="Gene3D" id="3.40.50.10730">
    <property type="entry name" value="Urocanase like domains"/>
    <property type="match status" value="1"/>
</dbReference>
<comment type="cofactor">
    <cofactor evidence="7">
        <name>NAD(+)</name>
        <dbReference type="ChEBI" id="CHEBI:57540"/>
    </cofactor>
    <text evidence="7">Binds 1 NAD(+) per subunit.</text>
</comment>
<dbReference type="NCBIfam" id="TIGR01228">
    <property type="entry name" value="hutU"/>
    <property type="match status" value="1"/>
</dbReference>
<comment type="caution">
    <text evidence="7">Lacks conserved residue(s) required for the propagation of feature annotation.</text>
</comment>
<reference evidence="11" key="4">
    <citation type="journal article" date="2023" name="Microbiol. Resour. Announc.">
        <title>Complete Genome Sequence of Vulcanisaeta souniana Strain IC-059, a Hyperthermophilic Archaeon Isolated from Hot Spring Water in Japan.</title>
        <authorList>
            <person name="Kato S."/>
            <person name="Itoh T."/>
            <person name="Wu L."/>
            <person name="Ma J."/>
            <person name="Ohkuma M."/>
        </authorList>
    </citation>
    <scope>NUCLEOTIDE SEQUENCE</scope>
    <source>
        <strain evidence="11">JCM 11219</strain>
    </source>
</reference>
<dbReference type="UniPathway" id="UPA00379">
    <property type="reaction ID" value="UER00550"/>
</dbReference>
<keyword evidence="3 7" id="KW-0369">Histidine metabolism</keyword>
<dbReference type="Pfam" id="PF17392">
    <property type="entry name" value="Urocanase_C"/>
    <property type="match status" value="1"/>
</dbReference>
<evidence type="ECO:0000256" key="2">
    <source>
        <dbReference type="ARBA" id="ARBA00007578"/>
    </source>
</evidence>
<feature type="binding site" evidence="7">
    <location>
        <position position="149"/>
    </location>
    <ligand>
        <name>NAD(+)</name>
        <dbReference type="ChEBI" id="CHEBI:57540"/>
    </ligand>
</feature>
<dbReference type="Proteomes" id="UP001060771">
    <property type="component" value="Chromosome"/>
</dbReference>
<evidence type="ECO:0000313" key="12">
    <source>
        <dbReference type="EMBL" id="GGI81605.1"/>
    </source>
</evidence>
<dbReference type="InterPro" id="IPR035400">
    <property type="entry name" value="Urocanase_N"/>
</dbReference>
<evidence type="ECO:0000259" key="9">
    <source>
        <dbReference type="Pfam" id="PF17391"/>
    </source>
</evidence>
<evidence type="ECO:0000256" key="5">
    <source>
        <dbReference type="ARBA" id="ARBA00023239"/>
    </source>
</evidence>
<dbReference type="HAMAP" id="MF_00577">
    <property type="entry name" value="HutU"/>
    <property type="match status" value="1"/>
</dbReference>
<feature type="binding site" evidence="7">
    <location>
        <begin position="291"/>
        <end position="292"/>
    </location>
    <ligand>
        <name>NAD(+)</name>
        <dbReference type="ChEBI" id="CHEBI:57540"/>
    </ligand>
</feature>
<dbReference type="InterPro" id="IPR035401">
    <property type="entry name" value="Urocanase_C"/>
</dbReference>
<dbReference type="EMBL" id="BMNM01000008">
    <property type="protein sequence ID" value="GGI81605.1"/>
    <property type="molecule type" value="Genomic_DNA"/>
</dbReference>
<dbReference type="GO" id="GO:0005737">
    <property type="term" value="C:cytoplasm"/>
    <property type="evidence" value="ECO:0007669"/>
    <property type="project" value="UniProtKB-SubCell"/>
</dbReference>
<dbReference type="PROSITE" id="PS01233">
    <property type="entry name" value="UROCANASE"/>
    <property type="match status" value="1"/>
</dbReference>
<evidence type="ECO:0000256" key="3">
    <source>
        <dbReference type="ARBA" id="ARBA00022808"/>
    </source>
</evidence>
<dbReference type="Proteomes" id="UP000657075">
    <property type="component" value="Unassembled WGS sequence"/>
</dbReference>
<protein>
    <recommendedName>
        <fullName evidence="7">Probable urocanate hydratase</fullName>
        <shortName evidence="7">Urocanase</shortName>
        <ecNumber evidence="7">4.2.1.49</ecNumber>
    </recommendedName>
    <alternativeName>
        <fullName evidence="7">Imidazolonepropionate hydrolase</fullName>
    </alternativeName>
</protein>
<dbReference type="PIRSF" id="PIRSF001423">
    <property type="entry name" value="Urocanate_hydrat"/>
    <property type="match status" value="1"/>
</dbReference>
<evidence type="ECO:0000313" key="11">
    <source>
        <dbReference type="EMBL" id="BDR92856.1"/>
    </source>
</evidence>
<dbReference type="GO" id="GO:0019556">
    <property type="term" value="P:L-histidine catabolic process to glutamate and formamide"/>
    <property type="evidence" value="ECO:0007669"/>
    <property type="project" value="UniProtKB-UniPathway"/>
</dbReference>
<dbReference type="PANTHER" id="PTHR12216:SF4">
    <property type="entry name" value="UROCANATE HYDRATASE"/>
    <property type="match status" value="1"/>
</dbReference>
<accession>A0A830EGU8</accession>
<feature type="domain" description="Urocanase N-terminal" evidence="9">
    <location>
        <begin position="37"/>
        <end position="155"/>
    </location>
</feature>
<gene>
    <name evidence="7 12" type="primary">hutU</name>
    <name evidence="12" type="ORF">GCM10007112_17900</name>
    <name evidence="11" type="ORF">Vsou_19490</name>
</gene>
<sequence length="620" mass="69455">MSVPQKYRGRPIEELISAGYYDPETRAVHIITGTEIHVHSRDWQLEGPLRMLFHVLDPAVAKDPKNLIVYGGTGKAARSWEDFEAIVDSLLTMDSEDTLVIQSGQPVAIWKLSKYTPRVLMSNAMLVPKWADWKIFRELEAKGLISFHQMTAGCWAYIGTQGILQGTYETIGAAADRHFSGSLEGRLVVSAGLGNMGGAQPLAIKMLGGIALIADVDKRMIQRMIDTGYLDTWTDNLDKAIDMALDAKERRQATSIGILANAVDLLEKLIKENIVPDILTDQTPAHDSLSYVPQGFTIEQAEQLRGSDPDKYMLLARETMKKHVQLMLQLQARGAVTFEYGNNLRKQAYDAGVEDAFKIPGQMEYMRPLFEEGRGPFRWTSLVGDPNDIYKLDDVLITLFEKKNPRLVRWIKNAHQYVKFQGLPARVVYLGYGERALFGKIVSEMVRKGELSGPIWFGRDHLDSGSVASPFRETEGMLDGSDAIGDWPILNYALNTAAGATWTCFHHGGGTGIGYAIHAGFGMVVDGTELAEEKALRVFTVDPGSGVVRHVHAGYPKSLIVARERGVRIPIIDRLEEKSRRVIEEAYREGRISRFTYERVKKDLEEYEARKQNYRTPFNT</sequence>
<evidence type="ECO:0000259" key="8">
    <source>
        <dbReference type="Pfam" id="PF01175"/>
    </source>
</evidence>
<dbReference type="InterPro" id="IPR038364">
    <property type="entry name" value="Urocanase_central_sf"/>
</dbReference>
<keyword evidence="4 7" id="KW-0520">NAD</keyword>
<organism evidence="12 13">
    <name type="scientific">Vulcanisaeta souniana JCM 11219</name>
    <dbReference type="NCBI Taxonomy" id="1293586"/>
    <lineage>
        <taxon>Archaea</taxon>
        <taxon>Thermoproteota</taxon>
        <taxon>Thermoprotei</taxon>
        <taxon>Thermoproteales</taxon>
        <taxon>Thermoproteaceae</taxon>
        <taxon>Vulcanisaeta</taxon>
    </lineage>
</organism>
<feature type="domain" description="Urocanase Rossmann-like" evidence="8">
    <location>
        <begin position="159"/>
        <end position="364"/>
    </location>
</feature>
<dbReference type="GO" id="GO:0016153">
    <property type="term" value="F:urocanate hydratase activity"/>
    <property type="evidence" value="ECO:0007669"/>
    <property type="project" value="UniProtKB-UniRule"/>
</dbReference>
<evidence type="ECO:0000259" key="10">
    <source>
        <dbReference type="Pfam" id="PF17392"/>
    </source>
</evidence>
<dbReference type="Pfam" id="PF17391">
    <property type="entry name" value="Urocanase_N"/>
    <property type="match status" value="1"/>
</dbReference>
<evidence type="ECO:0000313" key="14">
    <source>
        <dbReference type="Proteomes" id="UP001060771"/>
    </source>
</evidence>
<evidence type="ECO:0000256" key="1">
    <source>
        <dbReference type="ARBA" id="ARBA00004794"/>
    </source>
</evidence>
<comment type="function">
    <text evidence="7">Catalyzes the conversion of urocanate to 4-imidazolone-5-propionate.</text>
</comment>
<feature type="domain" description="Urocanase C-terminal" evidence="10">
    <location>
        <begin position="368"/>
        <end position="563"/>
    </location>
</feature>